<proteinExistence type="predicted"/>
<organism evidence="1 2">
    <name type="scientific">Datura stramonium</name>
    <name type="common">Jimsonweed</name>
    <name type="synonym">Common thornapple</name>
    <dbReference type="NCBI Taxonomy" id="4076"/>
    <lineage>
        <taxon>Eukaryota</taxon>
        <taxon>Viridiplantae</taxon>
        <taxon>Streptophyta</taxon>
        <taxon>Embryophyta</taxon>
        <taxon>Tracheophyta</taxon>
        <taxon>Spermatophyta</taxon>
        <taxon>Magnoliopsida</taxon>
        <taxon>eudicotyledons</taxon>
        <taxon>Gunneridae</taxon>
        <taxon>Pentapetalae</taxon>
        <taxon>asterids</taxon>
        <taxon>lamiids</taxon>
        <taxon>Solanales</taxon>
        <taxon>Solanaceae</taxon>
        <taxon>Solanoideae</taxon>
        <taxon>Datureae</taxon>
        <taxon>Datura</taxon>
    </lineage>
</organism>
<sequence length="125" mass="13849">MAAKQIKIVAIDDTDHSFYALEWTLYHSFGSTDYLFKLIIVHIKTTPTSVVAGMCGYENLAIGFSEGRLATVFFSLYQEAVSCLICVVGCDLMQVSCLICVVGCDFGPILDAEVYKKQIFEDIIN</sequence>
<protein>
    <submittedName>
        <fullName evidence="1">Uncharacterized protein</fullName>
    </submittedName>
</protein>
<reference evidence="1 2" key="1">
    <citation type="journal article" date="2021" name="BMC Genomics">
        <title>Datura genome reveals duplications of psychoactive alkaloid biosynthetic genes and high mutation rate following tissue culture.</title>
        <authorList>
            <person name="Rajewski A."/>
            <person name="Carter-House D."/>
            <person name="Stajich J."/>
            <person name="Litt A."/>
        </authorList>
    </citation>
    <scope>NUCLEOTIDE SEQUENCE [LARGE SCALE GENOMIC DNA]</scope>
    <source>
        <strain evidence="1">AR-01</strain>
    </source>
</reference>
<evidence type="ECO:0000313" key="1">
    <source>
        <dbReference type="EMBL" id="MCD7462223.1"/>
    </source>
</evidence>
<name>A0ABS8STR8_DATST</name>
<evidence type="ECO:0000313" key="2">
    <source>
        <dbReference type="Proteomes" id="UP000823775"/>
    </source>
</evidence>
<dbReference type="EMBL" id="JACEIK010000789">
    <property type="protein sequence ID" value="MCD7462223.1"/>
    <property type="molecule type" value="Genomic_DNA"/>
</dbReference>
<keyword evidence="2" id="KW-1185">Reference proteome</keyword>
<accession>A0ABS8STR8</accession>
<gene>
    <name evidence="1" type="ORF">HAX54_048030</name>
</gene>
<comment type="caution">
    <text evidence="1">The sequence shown here is derived from an EMBL/GenBank/DDBJ whole genome shotgun (WGS) entry which is preliminary data.</text>
</comment>
<dbReference type="Proteomes" id="UP000823775">
    <property type="component" value="Unassembled WGS sequence"/>
</dbReference>